<evidence type="ECO:0000256" key="4">
    <source>
        <dbReference type="PROSITE-ProRule" id="PRU01161"/>
    </source>
</evidence>
<evidence type="ECO:0000256" key="2">
    <source>
        <dbReference type="ARBA" id="ARBA00022963"/>
    </source>
</evidence>
<dbReference type="EMBL" id="JACHJV010000001">
    <property type="protein sequence ID" value="MBB4926713.1"/>
    <property type="molecule type" value="Genomic_DNA"/>
</dbReference>
<keyword evidence="3 4" id="KW-0443">Lipid metabolism</keyword>
<comment type="caution">
    <text evidence="6">The sequence shown here is derived from an EMBL/GenBank/DDBJ whole genome shotgun (WGS) entry which is preliminary data.</text>
</comment>
<gene>
    <name evidence="6" type="ORF">FHR34_005706</name>
</gene>
<name>A0A7W7VY65_KITKI</name>
<dbReference type="Pfam" id="PF01734">
    <property type="entry name" value="Patatin"/>
    <property type="match status" value="1"/>
</dbReference>
<dbReference type="Gene3D" id="3.40.1090.10">
    <property type="entry name" value="Cytosolic phospholipase A2 catalytic domain"/>
    <property type="match status" value="2"/>
</dbReference>
<feature type="active site" description="Nucleophile" evidence="4">
    <location>
        <position position="47"/>
    </location>
</feature>
<feature type="short sequence motif" description="GXGXXG" evidence="4">
    <location>
        <begin position="14"/>
        <end position="19"/>
    </location>
</feature>
<evidence type="ECO:0000256" key="3">
    <source>
        <dbReference type="ARBA" id="ARBA00023098"/>
    </source>
</evidence>
<protein>
    <submittedName>
        <fullName evidence="6">NTE family protein</fullName>
    </submittedName>
</protein>
<dbReference type="InterPro" id="IPR016035">
    <property type="entry name" value="Acyl_Trfase/lysoPLipase"/>
</dbReference>
<evidence type="ECO:0000313" key="7">
    <source>
        <dbReference type="Proteomes" id="UP000540506"/>
    </source>
</evidence>
<feature type="domain" description="PNPLA" evidence="5">
    <location>
        <begin position="10"/>
        <end position="206"/>
    </location>
</feature>
<keyword evidence="2 4" id="KW-0442">Lipid degradation</keyword>
<proteinExistence type="predicted"/>
<evidence type="ECO:0000313" key="6">
    <source>
        <dbReference type="EMBL" id="MBB4926713.1"/>
    </source>
</evidence>
<evidence type="ECO:0000256" key="1">
    <source>
        <dbReference type="ARBA" id="ARBA00022801"/>
    </source>
</evidence>
<accession>A0A7W7VY65</accession>
<evidence type="ECO:0000259" key="5">
    <source>
        <dbReference type="PROSITE" id="PS51635"/>
    </source>
</evidence>
<keyword evidence="7" id="KW-1185">Reference proteome</keyword>
<feature type="short sequence motif" description="DGA/G" evidence="4">
    <location>
        <begin position="192"/>
        <end position="194"/>
    </location>
</feature>
<dbReference type="InterPro" id="IPR050301">
    <property type="entry name" value="NTE"/>
</dbReference>
<dbReference type="Proteomes" id="UP000540506">
    <property type="component" value="Unassembled WGS sequence"/>
</dbReference>
<reference evidence="6 7" key="1">
    <citation type="submission" date="2020-08" db="EMBL/GenBank/DDBJ databases">
        <title>Sequencing the genomes of 1000 actinobacteria strains.</title>
        <authorList>
            <person name="Klenk H.-P."/>
        </authorList>
    </citation>
    <scope>NUCLEOTIDE SEQUENCE [LARGE SCALE GENOMIC DNA]</scope>
    <source>
        <strain evidence="6 7">DSM 41654</strain>
    </source>
</reference>
<dbReference type="PANTHER" id="PTHR14226:SF57">
    <property type="entry name" value="BLR7027 PROTEIN"/>
    <property type="match status" value="1"/>
</dbReference>
<dbReference type="RefSeq" id="WP_184940273.1">
    <property type="nucleotide sequence ID" value="NZ_JACHJV010000001.1"/>
</dbReference>
<dbReference type="SUPFAM" id="SSF52151">
    <property type="entry name" value="FabD/lysophospholipase-like"/>
    <property type="match status" value="1"/>
</dbReference>
<organism evidence="6 7">
    <name type="scientific">Kitasatospora kifunensis</name>
    <name type="common">Streptomyces kifunensis</name>
    <dbReference type="NCBI Taxonomy" id="58351"/>
    <lineage>
        <taxon>Bacteria</taxon>
        <taxon>Bacillati</taxon>
        <taxon>Actinomycetota</taxon>
        <taxon>Actinomycetes</taxon>
        <taxon>Kitasatosporales</taxon>
        <taxon>Streptomycetaceae</taxon>
        <taxon>Kitasatospora</taxon>
    </lineage>
</organism>
<feature type="active site" description="Proton acceptor" evidence="4">
    <location>
        <position position="192"/>
    </location>
</feature>
<keyword evidence="1 4" id="KW-0378">Hydrolase</keyword>
<dbReference type="GO" id="GO:0016042">
    <property type="term" value="P:lipid catabolic process"/>
    <property type="evidence" value="ECO:0007669"/>
    <property type="project" value="UniProtKB-UniRule"/>
</dbReference>
<sequence length="280" mass="29106">MSTEAKQRALVLGGGGLAGIAWETGVLAGLAEAGVDVTGADHVIGTSAGAAVAGQLASGLPLAELFQRQADPALQNPELTPIGMTVGELLEYWGKLLAEFTDRTELRKQVGRLARDAETVSPAARREVIEGRLPVHAWPEWSLALVAVDADSGEPRLFDRASGVGLVDAVAASCAVPGIWPTVTIDGTPYMDGGIRSSNNADLAAGYRRVLVLAPMADPFLAEEVELLSRSGRVELITPDEASAAAFGTDPLDPGTRTPAAQAGLAQGRRLAEAVRALWN</sequence>
<dbReference type="PROSITE" id="PS51635">
    <property type="entry name" value="PNPLA"/>
    <property type="match status" value="1"/>
</dbReference>
<dbReference type="PANTHER" id="PTHR14226">
    <property type="entry name" value="NEUROPATHY TARGET ESTERASE/SWISS CHEESE D.MELANOGASTER"/>
    <property type="match status" value="1"/>
</dbReference>
<dbReference type="GO" id="GO:0016787">
    <property type="term" value="F:hydrolase activity"/>
    <property type="evidence" value="ECO:0007669"/>
    <property type="project" value="UniProtKB-UniRule"/>
</dbReference>
<dbReference type="InterPro" id="IPR002641">
    <property type="entry name" value="PNPLA_dom"/>
</dbReference>
<feature type="short sequence motif" description="GXSXG" evidence="4">
    <location>
        <begin position="45"/>
        <end position="49"/>
    </location>
</feature>
<dbReference type="AlphaFoldDB" id="A0A7W7VY65"/>